<comment type="caution">
    <text evidence="1">The sequence shown here is derived from an EMBL/GenBank/DDBJ whole genome shotgun (WGS) entry which is preliminary data.</text>
</comment>
<dbReference type="InterPro" id="IPR053137">
    <property type="entry name" value="NLR-like"/>
</dbReference>
<dbReference type="PANTHER" id="PTHR46082">
    <property type="entry name" value="ATP/GTP-BINDING PROTEIN-RELATED"/>
    <property type="match status" value="1"/>
</dbReference>
<sequence length="301" mass="32994">MTTPVSFQDATEGYERAVAACGALMHNAGLPMGVRLAAYKTRIDWCAEYGDYTECKRLASAGIALGAAELGADDPAVLVLRNSEAYWMCVLGFSDAASDRFPALIADIERVLGRDSELAFAARNNSAMPHKSAGRWDRAARVYRGVLADMEAAASPDDVLLLTARDNLAEALSADGRFEESTRLYEANIDVMAGMWASGDWRILRVRDAIARNWWMAGERGRAIGLWMVLAKDARTHLGEDDAFTAECRLTLAGAQYAMEEWDEALRWAETAASALPAEWGPDERASVEAFVDDCRRAARR</sequence>
<dbReference type="Gene3D" id="1.25.40.10">
    <property type="entry name" value="Tetratricopeptide repeat domain"/>
    <property type="match status" value="1"/>
</dbReference>
<dbReference type="PANTHER" id="PTHR46082:SF6">
    <property type="entry name" value="AAA+ ATPASE DOMAIN-CONTAINING PROTEIN-RELATED"/>
    <property type="match status" value="1"/>
</dbReference>
<accession>A0A929QXX4</accession>
<dbReference type="InterPro" id="IPR011990">
    <property type="entry name" value="TPR-like_helical_dom_sf"/>
</dbReference>
<dbReference type="Pfam" id="PF13374">
    <property type="entry name" value="TPR_10"/>
    <property type="match status" value="1"/>
</dbReference>
<evidence type="ECO:0000313" key="2">
    <source>
        <dbReference type="Proteomes" id="UP000718630"/>
    </source>
</evidence>
<proteinExistence type="predicted"/>
<name>A0A929QXX4_9ACTO</name>
<dbReference type="EMBL" id="JABZFZ010000115">
    <property type="protein sequence ID" value="MBF0939861.1"/>
    <property type="molecule type" value="Genomic_DNA"/>
</dbReference>
<reference evidence="1" key="1">
    <citation type="submission" date="2020-04" db="EMBL/GenBank/DDBJ databases">
        <title>Deep metagenomics examines the oral microbiome during advanced dental caries in children, revealing novel taxa and co-occurrences with host molecules.</title>
        <authorList>
            <person name="Baker J.L."/>
            <person name="Morton J.T."/>
            <person name="Dinis M."/>
            <person name="Alvarez R."/>
            <person name="Tran N.C."/>
            <person name="Knight R."/>
            <person name="Edlund A."/>
        </authorList>
    </citation>
    <scope>NUCLEOTIDE SEQUENCE</scope>
    <source>
        <strain evidence="1">JCVI_32_bin.64</strain>
    </source>
</reference>
<organism evidence="1 2">
    <name type="scientific">Schaalia georgiae</name>
    <dbReference type="NCBI Taxonomy" id="52768"/>
    <lineage>
        <taxon>Bacteria</taxon>
        <taxon>Bacillati</taxon>
        <taxon>Actinomycetota</taxon>
        <taxon>Actinomycetes</taxon>
        <taxon>Actinomycetales</taxon>
        <taxon>Actinomycetaceae</taxon>
        <taxon>Schaalia</taxon>
    </lineage>
</organism>
<dbReference type="SUPFAM" id="SSF48452">
    <property type="entry name" value="TPR-like"/>
    <property type="match status" value="1"/>
</dbReference>
<dbReference type="AlphaFoldDB" id="A0A929QXX4"/>
<evidence type="ECO:0000313" key="1">
    <source>
        <dbReference type="EMBL" id="MBF0939861.1"/>
    </source>
</evidence>
<dbReference type="Proteomes" id="UP000718630">
    <property type="component" value="Unassembled WGS sequence"/>
</dbReference>
<protein>
    <submittedName>
        <fullName evidence="1">Tetratricopeptide repeat protein</fullName>
    </submittedName>
</protein>
<gene>
    <name evidence="1" type="ORF">HXK03_03160</name>
</gene>